<organism evidence="1">
    <name type="scientific">Leptospira borgpetersenii serovar Ballum</name>
    <dbReference type="NCBI Taxonomy" id="280505"/>
    <lineage>
        <taxon>Bacteria</taxon>
        <taxon>Pseudomonadati</taxon>
        <taxon>Spirochaetota</taxon>
        <taxon>Spirochaetia</taxon>
        <taxon>Leptospirales</taxon>
        <taxon>Leptospiraceae</taxon>
        <taxon>Leptospira</taxon>
    </lineage>
</organism>
<gene>
    <name evidence="1" type="ORF">LBBP_01643</name>
</gene>
<evidence type="ECO:0000313" key="1">
    <source>
        <dbReference type="EMBL" id="ALO25930.1"/>
    </source>
</evidence>
<protein>
    <submittedName>
        <fullName evidence="1">Uncharacterized protein</fullName>
    </submittedName>
</protein>
<dbReference type="Proteomes" id="UP000058857">
    <property type="component" value="Chromosome 1"/>
</dbReference>
<accession>A0A0S2IQJ4</accession>
<dbReference type="AlphaFoldDB" id="A0A0S2IQJ4"/>
<name>A0A0S2IQJ4_LEPBO</name>
<evidence type="ECO:0000313" key="2">
    <source>
        <dbReference type="Proteomes" id="UP000058857"/>
    </source>
</evidence>
<sequence>MSHTPILFVNEKFVKNITKILTKYSRYKEAFPHFKNGKTGILR</sequence>
<reference evidence="1 2" key="1">
    <citation type="journal article" date="2015" name="PLoS Negl. Trop. Dis.">
        <title>Distribution of Plasmids in Distinct Leptospira Pathogenic Species.</title>
        <authorList>
            <person name="Wang Y."/>
            <person name="Zhuang X."/>
            <person name="Zhong Y."/>
            <person name="Zhang C."/>
            <person name="Zhang Y."/>
            <person name="Zeng L."/>
            <person name="Zhu Y."/>
            <person name="He P."/>
            <person name="Dong K."/>
            <person name="Pal U."/>
            <person name="Guo X."/>
            <person name="Qin J."/>
        </authorList>
    </citation>
    <scope>NUCLEOTIDE SEQUENCE [LARGE SCALE GENOMIC DNA]</scope>
    <source>
        <strain evidence="1 2">56604</strain>
    </source>
</reference>
<dbReference type="EMBL" id="CP012029">
    <property type="protein sequence ID" value="ALO25930.1"/>
    <property type="molecule type" value="Genomic_DNA"/>
</dbReference>
<proteinExistence type="predicted"/>